<reference evidence="10" key="1">
    <citation type="submission" date="2021-10" db="EMBL/GenBank/DDBJ databases">
        <title>Tropical sea cucumber genome reveals ecological adaptation and Cuvierian tubules defense mechanism.</title>
        <authorList>
            <person name="Chen T."/>
        </authorList>
    </citation>
    <scope>NUCLEOTIDE SEQUENCE</scope>
    <source>
        <strain evidence="10">Nanhai2018</strain>
        <tissue evidence="10">Muscle</tissue>
    </source>
</reference>
<feature type="region of interest" description="Disordered" evidence="9">
    <location>
        <begin position="136"/>
        <end position="174"/>
    </location>
</feature>
<proteinExistence type="inferred from homology"/>
<name>A0A9Q1HD89_HOLLE</name>
<gene>
    <name evidence="10" type="ORF">HOLleu_12681</name>
</gene>
<dbReference type="OrthoDB" id="10249237at2759"/>
<feature type="region of interest" description="Disordered" evidence="9">
    <location>
        <begin position="60"/>
        <end position="103"/>
    </location>
</feature>
<evidence type="ECO:0000256" key="4">
    <source>
        <dbReference type="ARBA" id="ARBA00022980"/>
    </source>
</evidence>
<evidence type="ECO:0000256" key="7">
    <source>
        <dbReference type="ARBA" id="ARBA00035181"/>
    </source>
</evidence>
<evidence type="ECO:0000256" key="1">
    <source>
        <dbReference type="ARBA" id="ARBA00004173"/>
    </source>
</evidence>
<dbReference type="GO" id="GO:0032543">
    <property type="term" value="P:mitochondrial translation"/>
    <property type="evidence" value="ECO:0007669"/>
    <property type="project" value="InterPro"/>
</dbReference>
<evidence type="ECO:0000313" key="10">
    <source>
        <dbReference type="EMBL" id="KAJ8041775.1"/>
    </source>
</evidence>
<feature type="compositionally biased region" description="Basic residues" evidence="9">
    <location>
        <begin position="155"/>
        <end position="166"/>
    </location>
</feature>
<keyword evidence="6" id="KW-0687">Ribonucleoprotein</keyword>
<evidence type="ECO:0000256" key="6">
    <source>
        <dbReference type="ARBA" id="ARBA00023274"/>
    </source>
</evidence>
<keyword evidence="4 10" id="KW-0689">Ribosomal protein</keyword>
<evidence type="ECO:0000256" key="9">
    <source>
        <dbReference type="SAM" id="MobiDB-lite"/>
    </source>
</evidence>
<evidence type="ECO:0000256" key="5">
    <source>
        <dbReference type="ARBA" id="ARBA00023128"/>
    </source>
</evidence>
<keyword evidence="3" id="KW-0809">Transit peptide</keyword>
<evidence type="ECO:0000256" key="3">
    <source>
        <dbReference type="ARBA" id="ARBA00022946"/>
    </source>
</evidence>
<dbReference type="AlphaFoldDB" id="A0A9Q1HD89"/>
<dbReference type="EMBL" id="JAIZAY010000005">
    <property type="protein sequence ID" value="KAJ8041775.1"/>
    <property type="molecule type" value="Genomic_DNA"/>
</dbReference>
<dbReference type="GO" id="GO:0005762">
    <property type="term" value="C:mitochondrial large ribosomal subunit"/>
    <property type="evidence" value="ECO:0007669"/>
    <property type="project" value="InterPro"/>
</dbReference>
<sequence>MAAPMVPRLLPRVSHFYRQHASREQFVSTCRSILANHWMDSFGSHDTSLHTSAICQAGGKWRQQQGLPRAGTEYGPLTDTPDWSYADGRPGPPSKGALKRKDQQRELAIRIDQLAEEVLSGKERYRLSLKALEEKELDRQSRQLKPKSIAASDHKRSHFRGKKVKKPVQEIQDV</sequence>
<keyword evidence="5" id="KW-0496">Mitochondrion</keyword>
<comment type="subcellular location">
    <subcellularLocation>
        <location evidence="1">Mitochondrion</location>
    </subcellularLocation>
</comment>
<dbReference type="Pfam" id="PF18699">
    <property type="entry name" value="MRPL52"/>
    <property type="match status" value="1"/>
</dbReference>
<organism evidence="10 11">
    <name type="scientific">Holothuria leucospilota</name>
    <name type="common">Black long sea cucumber</name>
    <name type="synonym">Mertensiothuria leucospilota</name>
    <dbReference type="NCBI Taxonomy" id="206669"/>
    <lineage>
        <taxon>Eukaryota</taxon>
        <taxon>Metazoa</taxon>
        <taxon>Echinodermata</taxon>
        <taxon>Eleutherozoa</taxon>
        <taxon>Echinozoa</taxon>
        <taxon>Holothuroidea</taxon>
        <taxon>Aspidochirotacea</taxon>
        <taxon>Aspidochirotida</taxon>
        <taxon>Holothuriidae</taxon>
        <taxon>Holothuria</taxon>
    </lineage>
</organism>
<dbReference type="PANTHER" id="PTHR34090:SF1">
    <property type="entry name" value="LARGE RIBOSOMAL SUBUNIT PROTEIN ML52"/>
    <property type="match status" value="1"/>
</dbReference>
<protein>
    <recommendedName>
        <fullName evidence="7">Large ribosomal subunit protein mL52</fullName>
    </recommendedName>
    <alternativeName>
        <fullName evidence="8">39S ribosomal protein L52, mitochondrial</fullName>
    </alternativeName>
</protein>
<evidence type="ECO:0000256" key="8">
    <source>
        <dbReference type="ARBA" id="ARBA00035425"/>
    </source>
</evidence>
<accession>A0A9Q1HD89</accession>
<dbReference type="Proteomes" id="UP001152320">
    <property type="component" value="Chromosome 5"/>
</dbReference>
<keyword evidence="11" id="KW-1185">Reference proteome</keyword>
<comment type="caution">
    <text evidence="10">The sequence shown here is derived from an EMBL/GenBank/DDBJ whole genome shotgun (WGS) entry which is preliminary data.</text>
</comment>
<dbReference type="PANTHER" id="PTHR34090">
    <property type="entry name" value="39S RIBOSOMAL PROTEIN L52, MITOCHONDRIAL"/>
    <property type="match status" value="1"/>
</dbReference>
<dbReference type="InterPro" id="IPR034596">
    <property type="entry name" value="Ribosomal_mL52"/>
</dbReference>
<evidence type="ECO:0000313" key="11">
    <source>
        <dbReference type="Proteomes" id="UP001152320"/>
    </source>
</evidence>
<comment type="similarity">
    <text evidence="2">Belongs to the mitochondrion-specific ribosomal protein mL52 family.</text>
</comment>
<dbReference type="GO" id="GO:0003735">
    <property type="term" value="F:structural constituent of ribosome"/>
    <property type="evidence" value="ECO:0007669"/>
    <property type="project" value="InterPro"/>
</dbReference>
<evidence type="ECO:0000256" key="2">
    <source>
        <dbReference type="ARBA" id="ARBA00007232"/>
    </source>
</evidence>